<evidence type="ECO:0000313" key="1">
    <source>
        <dbReference type="EMBL" id="PJZ28374.1"/>
    </source>
</evidence>
<organism evidence="1 2">
    <name type="scientific">Leptospira kmetyi</name>
    <dbReference type="NCBI Taxonomy" id="408139"/>
    <lineage>
        <taxon>Bacteria</taxon>
        <taxon>Pseudomonadati</taxon>
        <taxon>Spirochaetota</taxon>
        <taxon>Spirochaetia</taxon>
        <taxon>Leptospirales</taxon>
        <taxon>Leptospiraceae</taxon>
        <taxon>Leptospira</taxon>
    </lineage>
</organism>
<name>A0ABX4N4Y8_9LEPT</name>
<evidence type="ECO:0000313" key="2">
    <source>
        <dbReference type="Proteomes" id="UP000231919"/>
    </source>
</evidence>
<dbReference type="EMBL" id="NPDP01000040">
    <property type="protein sequence ID" value="PJZ28374.1"/>
    <property type="molecule type" value="Genomic_DNA"/>
</dbReference>
<accession>A0ABX4N4Y8</accession>
<proteinExistence type="predicted"/>
<gene>
    <name evidence="1" type="ORF">CH378_18015</name>
</gene>
<evidence type="ECO:0008006" key="3">
    <source>
        <dbReference type="Google" id="ProtNLM"/>
    </source>
</evidence>
<feature type="non-terminal residue" evidence="1">
    <location>
        <position position="1"/>
    </location>
</feature>
<protein>
    <recommendedName>
        <fullName evidence="3">Replication protein</fullName>
    </recommendedName>
</protein>
<keyword evidence="2" id="KW-1185">Reference proteome</keyword>
<reference evidence="1 2" key="1">
    <citation type="submission" date="2017-07" db="EMBL/GenBank/DDBJ databases">
        <title>Leptospira spp. isolated from tropical soils.</title>
        <authorList>
            <person name="Thibeaux R."/>
            <person name="Iraola G."/>
            <person name="Ferres I."/>
            <person name="Bierque E."/>
            <person name="Girault D."/>
            <person name="Soupe-Gilbert M.-E."/>
            <person name="Picardeau M."/>
            <person name="Goarant C."/>
        </authorList>
    </citation>
    <scope>NUCLEOTIDE SEQUENCE [LARGE SCALE GENOMIC DNA]</scope>
    <source>
        <strain evidence="1 2">JW2-C-B1</strain>
    </source>
</reference>
<sequence length="237" mass="28063">RLKSDAKVRLTSEKSKDLGNRHIKYRFKLDSGIKHRDSKYLLKTIDSFKYTPPTPNGRIRRDFSNSRKRIDVKFRSLLEKNEFFELRQAHIDYLEFMSNGSCERKANERYFNSIASMLWDNIGEVSSIPLNSIELDKIQNHNAYLRIARRWAKLGVAEVKQIKRNRNDTIIFHVRKLIQDLPDVLYTYDKVNMGKAYENSDKIEIIIQERHVGGKSKLGINKKERLKKLRRIYESSK</sequence>
<comment type="caution">
    <text evidence="1">The sequence shown here is derived from an EMBL/GenBank/DDBJ whole genome shotgun (WGS) entry which is preliminary data.</text>
</comment>
<dbReference type="Proteomes" id="UP000231919">
    <property type="component" value="Unassembled WGS sequence"/>
</dbReference>